<dbReference type="Gene3D" id="3.40.47.10">
    <property type="match status" value="1"/>
</dbReference>
<dbReference type="InterPro" id="IPR057326">
    <property type="entry name" value="KR_dom"/>
</dbReference>
<dbReference type="FunFam" id="3.40.50.720:FF:000209">
    <property type="entry name" value="Polyketide synthase Pks12"/>
    <property type="match status" value="1"/>
</dbReference>
<dbReference type="Pfam" id="PF00109">
    <property type="entry name" value="ketoacyl-synt"/>
    <property type="match status" value="1"/>
</dbReference>
<evidence type="ECO:0000256" key="7">
    <source>
        <dbReference type="ARBA" id="ARBA00023268"/>
    </source>
</evidence>
<dbReference type="GO" id="GO:0031177">
    <property type="term" value="F:phosphopantetheine binding"/>
    <property type="evidence" value="ECO:0007669"/>
    <property type="project" value="InterPro"/>
</dbReference>
<dbReference type="CDD" id="cd00833">
    <property type="entry name" value="PKS"/>
    <property type="match status" value="1"/>
</dbReference>
<dbReference type="InterPro" id="IPR049552">
    <property type="entry name" value="PKS_DH_N"/>
</dbReference>
<dbReference type="InterPro" id="IPR014043">
    <property type="entry name" value="Acyl_transferase_dom"/>
</dbReference>
<dbReference type="InterPro" id="IPR049551">
    <property type="entry name" value="PKS_DH_C"/>
</dbReference>
<keyword evidence="2" id="KW-0596">Phosphopantetheine</keyword>
<dbReference type="Pfam" id="PF14765">
    <property type="entry name" value="PS-DH"/>
    <property type="match status" value="1"/>
</dbReference>
<evidence type="ECO:0000259" key="12">
    <source>
        <dbReference type="PROSITE" id="PS52019"/>
    </source>
</evidence>
<evidence type="ECO:0000256" key="2">
    <source>
        <dbReference type="ARBA" id="ARBA00022450"/>
    </source>
</evidence>
<comment type="pathway">
    <text evidence="1">Secondary metabolite biosynthesis.</text>
</comment>
<dbReference type="InterPro" id="IPR014030">
    <property type="entry name" value="Ketoacyl_synth_N"/>
</dbReference>
<dbReference type="RefSeq" id="XP_018135914.1">
    <property type="nucleotide sequence ID" value="XM_018290242.1"/>
</dbReference>
<dbReference type="Gene3D" id="3.90.180.10">
    <property type="entry name" value="Medium-chain alcohol dehydrogenases, catalytic domain"/>
    <property type="match status" value="1"/>
</dbReference>
<dbReference type="InterPro" id="IPR036291">
    <property type="entry name" value="NAD(P)-bd_dom_sf"/>
</dbReference>
<name>A0A179EXD6_METCM</name>
<dbReference type="GO" id="GO:0030639">
    <property type="term" value="P:polyketide biosynthetic process"/>
    <property type="evidence" value="ECO:0007669"/>
    <property type="project" value="UniProtKB-ARBA"/>
</dbReference>
<dbReference type="GO" id="GO:0006633">
    <property type="term" value="P:fatty acid biosynthetic process"/>
    <property type="evidence" value="ECO:0007669"/>
    <property type="project" value="InterPro"/>
</dbReference>
<dbReference type="PROSITE" id="PS52019">
    <property type="entry name" value="PKS_MFAS_DH"/>
    <property type="match status" value="1"/>
</dbReference>
<dbReference type="Pfam" id="PF23297">
    <property type="entry name" value="ACP_SdgA_C"/>
    <property type="match status" value="1"/>
</dbReference>
<keyword evidence="5" id="KW-0521">NADP</keyword>
<dbReference type="EMBL" id="LSBJ02000015">
    <property type="protein sequence ID" value="OAQ57609.1"/>
    <property type="molecule type" value="Genomic_DNA"/>
</dbReference>
<dbReference type="Gene3D" id="3.40.50.150">
    <property type="entry name" value="Vaccinia Virus protein VP39"/>
    <property type="match status" value="1"/>
</dbReference>
<keyword evidence="6" id="KW-0560">Oxidoreductase</keyword>
<dbReference type="Gene3D" id="3.40.366.10">
    <property type="entry name" value="Malonyl-Coenzyme A Acyl Carrier Protein, domain 2"/>
    <property type="match status" value="1"/>
</dbReference>
<feature type="domain" description="PKS/mFAS DH" evidence="12">
    <location>
        <begin position="999"/>
        <end position="1318"/>
    </location>
</feature>
<feature type="active site" description="Proton donor; for dehydratase activity" evidence="9">
    <location>
        <position position="1226"/>
    </location>
</feature>
<dbReference type="OrthoDB" id="329835at2759"/>
<evidence type="ECO:0000256" key="5">
    <source>
        <dbReference type="ARBA" id="ARBA00022857"/>
    </source>
</evidence>
<dbReference type="InterPro" id="IPR049900">
    <property type="entry name" value="PKS_mFAS_DH"/>
</dbReference>
<evidence type="ECO:0000313" key="13">
    <source>
        <dbReference type="EMBL" id="OAQ57609.1"/>
    </source>
</evidence>
<dbReference type="Pfam" id="PF00698">
    <property type="entry name" value="Acyl_transf_1"/>
    <property type="match status" value="1"/>
</dbReference>
<gene>
    <name evidence="13" type="ORF">VFPPC_12322</name>
</gene>
<dbReference type="InterPro" id="IPR020806">
    <property type="entry name" value="PKS_PP-bd"/>
</dbReference>
<dbReference type="CDD" id="cd02440">
    <property type="entry name" value="AdoMet_MTases"/>
    <property type="match status" value="1"/>
</dbReference>
<dbReference type="PROSITE" id="PS50075">
    <property type="entry name" value="CARRIER"/>
    <property type="match status" value="1"/>
</dbReference>
<dbReference type="SUPFAM" id="SSF53335">
    <property type="entry name" value="S-adenosyl-L-methionine-dependent methyltransferases"/>
    <property type="match status" value="1"/>
</dbReference>
<dbReference type="GO" id="GO:0004312">
    <property type="term" value="F:fatty acid synthase activity"/>
    <property type="evidence" value="ECO:0007669"/>
    <property type="project" value="TreeGrafter"/>
</dbReference>
<dbReference type="InterPro" id="IPR013154">
    <property type="entry name" value="ADH-like_N"/>
</dbReference>
<dbReference type="InterPro" id="IPR016035">
    <property type="entry name" value="Acyl_Trfase/lysoPLipase"/>
</dbReference>
<dbReference type="PANTHER" id="PTHR43775:SF29">
    <property type="entry name" value="ASPERFURANONE POLYKETIDE SYNTHASE AFOG-RELATED"/>
    <property type="match status" value="1"/>
</dbReference>
<feature type="domain" description="Ketosynthase family 3 (KS3)" evidence="11">
    <location>
        <begin position="20"/>
        <end position="443"/>
    </location>
</feature>
<dbReference type="InterPro" id="IPR020843">
    <property type="entry name" value="ER"/>
</dbReference>
<feature type="region of interest" description="N-terminal hotdog fold" evidence="9">
    <location>
        <begin position="999"/>
        <end position="1132"/>
    </location>
</feature>
<dbReference type="SUPFAM" id="SSF51735">
    <property type="entry name" value="NAD(P)-binding Rossmann-fold domains"/>
    <property type="match status" value="2"/>
</dbReference>
<dbReference type="STRING" id="1380566.A0A179EXD6"/>
<dbReference type="InterPro" id="IPR042104">
    <property type="entry name" value="PKS_dehydratase_sf"/>
</dbReference>
<evidence type="ECO:0000256" key="6">
    <source>
        <dbReference type="ARBA" id="ARBA00023002"/>
    </source>
</evidence>
<dbReference type="GeneID" id="28854236"/>
<dbReference type="Pfam" id="PF08242">
    <property type="entry name" value="Methyltransf_12"/>
    <property type="match status" value="1"/>
</dbReference>
<dbReference type="SMART" id="SM00826">
    <property type="entry name" value="PKS_DH"/>
    <property type="match status" value="1"/>
</dbReference>
<keyword evidence="7" id="KW-0511">Multifunctional enzyme</keyword>
<dbReference type="SMART" id="SM00823">
    <property type="entry name" value="PKS_PP"/>
    <property type="match status" value="1"/>
</dbReference>
<dbReference type="GO" id="GO:0004315">
    <property type="term" value="F:3-oxoacyl-[acyl-carrier-protein] synthase activity"/>
    <property type="evidence" value="ECO:0007669"/>
    <property type="project" value="InterPro"/>
</dbReference>
<keyword evidence="3" id="KW-0597">Phosphoprotein</keyword>
<dbReference type="KEGG" id="pchm:VFPPC_12322"/>
<dbReference type="InterPro" id="IPR013217">
    <property type="entry name" value="Methyltransf_12"/>
</dbReference>
<feature type="domain" description="Carrier" evidence="10">
    <location>
        <begin position="2543"/>
        <end position="2620"/>
    </location>
</feature>
<dbReference type="SMART" id="SM00829">
    <property type="entry name" value="PKS_ER"/>
    <property type="match status" value="1"/>
</dbReference>
<dbReference type="SMART" id="SM00827">
    <property type="entry name" value="PKS_AT"/>
    <property type="match status" value="1"/>
</dbReference>
<reference evidence="13 14" key="1">
    <citation type="journal article" date="2016" name="PLoS Pathog.">
        <title>Biosynthesis of antibiotic leucinostatins in bio-control fungus Purpureocillium lilacinum and their inhibition on phytophthora revealed by genome mining.</title>
        <authorList>
            <person name="Wang G."/>
            <person name="Liu Z."/>
            <person name="Lin R."/>
            <person name="Li E."/>
            <person name="Mao Z."/>
            <person name="Ling J."/>
            <person name="Yang Y."/>
            <person name="Yin W.B."/>
            <person name="Xie B."/>
        </authorList>
    </citation>
    <scope>NUCLEOTIDE SEQUENCE [LARGE SCALE GENOMIC DNA]</scope>
    <source>
        <strain evidence="13">170</strain>
    </source>
</reference>
<dbReference type="InterPro" id="IPR056501">
    <property type="entry name" value="NAD-bd_HRPKS_sdrA"/>
</dbReference>
<dbReference type="Gene3D" id="3.40.50.720">
    <property type="entry name" value="NAD(P)-binding Rossmann-like Domain"/>
    <property type="match status" value="1"/>
</dbReference>
<dbReference type="InterPro" id="IPR029063">
    <property type="entry name" value="SAM-dependent_MTases_sf"/>
</dbReference>
<dbReference type="PROSITE" id="PS52004">
    <property type="entry name" value="KS3_2"/>
    <property type="match status" value="1"/>
</dbReference>
<dbReference type="SMART" id="SM00825">
    <property type="entry name" value="PKS_KS"/>
    <property type="match status" value="1"/>
</dbReference>
<dbReference type="InterPro" id="IPR016036">
    <property type="entry name" value="Malonyl_transacylase_ACP-bd"/>
</dbReference>
<dbReference type="PROSITE" id="PS00012">
    <property type="entry name" value="PHOSPHOPANTETHEINE"/>
    <property type="match status" value="1"/>
</dbReference>
<dbReference type="InterPro" id="IPR016039">
    <property type="entry name" value="Thiolase-like"/>
</dbReference>
<dbReference type="InterPro" id="IPR009081">
    <property type="entry name" value="PP-bd_ACP"/>
</dbReference>
<evidence type="ECO:0000259" key="11">
    <source>
        <dbReference type="PROSITE" id="PS52004"/>
    </source>
</evidence>
<keyword evidence="4" id="KW-0808">Transferase</keyword>
<accession>A0A179EXD6</accession>
<feature type="active site" description="Proton acceptor; for dehydratase activity" evidence="9">
    <location>
        <position position="1031"/>
    </location>
</feature>
<dbReference type="SUPFAM" id="SSF50129">
    <property type="entry name" value="GroES-like"/>
    <property type="match status" value="1"/>
</dbReference>
<dbReference type="InterPro" id="IPR014031">
    <property type="entry name" value="Ketoacyl_synth_C"/>
</dbReference>
<dbReference type="InterPro" id="IPR001227">
    <property type="entry name" value="Ac_transferase_dom_sf"/>
</dbReference>
<dbReference type="GO" id="GO:0016491">
    <property type="term" value="F:oxidoreductase activity"/>
    <property type="evidence" value="ECO:0007669"/>
    <property type="project" value="UniProtKB-KW"/>
</dbReference>
<dbReference type="InterPro" id="IPR036736">
    <property type="entry name" value="ACP-like_sf"/>
</dbReference>
<dbReference type="Pfam" id="PF16197">
    <property type="entry name" value="KAsynt_C_assoc"/>
    <property type="match status" value="1"/>
</dbReference>
<sequence>MGSVPTYDTTPSQGSDTDHVMPIAIIGMAGRFPGDAENPMKLWDMIAEGRSALCDIPENRFNINAYYHPNNERQGTINVRKAHFMKRDVAAFDAPFFTMPIAEAQAMDPQQRMALECTYEALENAGIRMDNVNGSNTSCYVGCFTRDYSDMMACDPEDLPLYHGTGTGSAIMSNRISWFFNMKGPSVSLDTACSSSMVALHLGCQSLRTGETTMSIVGGTNLMLMPDIMGAMTRLHFLSPDGKCQSFDHKANGYSRGAGFCVLKPLHLALKDGDVIRGVIRNSGVGQDGNTPGITLPSGEAQESLIRRVYAEAGLSMAHTSYAEAHGTGTPAGDPVEAGALSRTLGAARAPGDPLYIGSVKTNVGHLEGGSGLVQVVKAVMMLEKGDIPPSIWFEKPNPRIPLQEWNLTVPTQLTPWPVQGLRRVSINSFGYGGTNAHCIIDDAYHYLRARKLRGNHNVQNLGNSSLDSTPDSAIGMSPNLPDSMVSWSSVTPYLPVDGDNPLKRALAPKLFLWTSNEQEGTHRNSKIYADYLLAKLESDLSEKDKRTVLRKFARTLALRRSILPWRTFAVVDSLEDAVAQLADVVVKPLRVTSNSGAAPKLGFVFTGQGAQWFAMGRELCAYPAFQESLQAASVYLVSIGSSWSLMAELHRNQELSRISSPDLSQPICTALQIALVDLLRTWGIRPTAVVGHSSGEIAAAYAKGAISRESAWKISYHRGYLCSCIRGFAPTLHGSMLATGLGLDDVQPYIERLSQGNATVACVNSPHSTTISGDEVAIDELQTIIKEDGHFARTLRVGVAYHSPHMRVIADKYAEALGDIHINSDKAESAKMFSSLTGKEVTSNSELNTAYWVANLVSPVEFSAALQCLVMFTDGSSKRRTNKAFIDHLIEIGPAAGLKGPIKQILSHETVVSQTADVSYQSILERGENACKTALTAAGRLFQYGYPIHVDAILNERDVPSQDGFLVDIPPYGWNHGLKYWSEPHAGRAHRFRRDGRKDLFGGETFDGIPDEPRYRNILRLSEVPWIKHHKVQGACLYPAAGMVIMAIEAMSQKADSTRKIKAYDLRDIIINKAIVVPVEDRGIEAMLTIKPFRHGSQALTSSWQEFQLYSRRETWELNCAGLIRLEYESSSGDNTFANEDTLLAEQHARQYDKIRQECIRPQNPRDFYNHLESIGLFYGGVFQSLIEIRKGDRQSTCQLKIPDTKRIMPRQFEFPHVIHPATLDNIIQMVLPAASAIDEELTVPMVPVSIGRLYISADIPSEPGTILKGYASAHVTGFEEGECLAVVSDDTWQKPLVIFERIKGKRLSADTSDALSAKDLSLRKIGTFFHWKEDLHLTDRKQLQELCSKQTAGEFHVIDRKIYIELEMACLIICQRVLKECSKEESDKFAWNFKLFYDYMQHCIVLYKEGKGCYQNETLGIDWLGMTIEAEEELLARVAEASTDGNALVQHGKYLPQILRGEISPLEVLMAGDFLNNFYKFGLGTKAQYTQMSWYIDMMAHKNPNMKILEIGAGTASSTLPILEKLGGANGTAPRFSSYTFTDISVGYFEKAKTKLAPWLTFIDFAKLNIEEDPADQGFEEGSYDLIVASNVLHATHSISKTLENTRKMLKPTGKLVMTEVTALGKLRFHMIVGSLEGWWYGDNDGRKYGPTLEVSQWNKALLDAGYSGVEVDFPDVPFPDTGVSVIVSGASITEEIPMPKETLIVLPPNADPDITASADKLSKELVKSGSTVHVMPLADTMALEELKNKSCLCLVDASSNQGFLPDINQENWDSLKRLILSTKDITYVTRGGTQDSNNPSANLMTGMARSIRSENMGLNLTTLDVEHGALLSKDESVAAIITVFSVGSNSGDSETPDWEYAIRNGNPMVQRVLLENDINDVALTLHTAPKPELTSFQQPGRPLKLGVGTPGRLDTLRFEDDDDSAKPLAADEVEISVKAMGLNFKDVMVAMGQLAQPALGVECSGIISCVGSNVTHLSPGDAVMTWKLGTFKTLARAPAAMVQLVPQGMDLTTAASIPVVYSTAHHCIANVAKLRKGESILIHGAAGGVGQGAIILAQHIGATVFATVSTEAKKQLLLETYGIPEAHVFNSRDCVQFSQAVLRLTDGRGVDVVLNSLAGESLRASWRVIARFGRFVELGQRDIVGNTGLDMEPFLRNVSFHSVNMLDLLHWDIDTAARGFAEVVELLNNKIAKVVTPINVIPLSRLEDAFRMMQTGKHMGKIVLEAHNDDIVPMLPASAPPVRFREDATYILPGGGGGLGRYIATWMVKRGARNVLLLSRSGAAKASVVDLVTNLTKLGARAEAWACDIGDDKALLEAFDRCQRESWPAIRGVIQGAMNLQDAIYENMTLDQFKGAIVPKVHGSWNLHAHLPQDLDFFILLSSSVGIAGSRGQGNYSAGNSYQDALAHYRHRLGLSACSLDLGMILGIGFLAEDTTDNRVHDNVQSWNFLAIRERELLCILEAAVRGQSLPGVPMPPQLIVGLGTGGMMAQGLEKYPWWFRDAKFSHLVRVDTHRVSQDIGDETETPLSVVLAGVTNLEQATDTIVDRLVHKLAKSLMMPAEDIEASKPVSSYGVDSLLAVELRAWIHAEIKADVSVFDLLSNSSISLLAAKMAATSPIVPETVLAEAAQN</sequence>
<comment type="caution">
    <text evidence="13">The sequence shown here is derived from an EMBL/GenBank/DDBJ whole genome shotgun (WGS) entry which is preliminary data.</text>
</comment>
<dbReference type="SUPFAM" id="SSF55048">
    <property type="entry name" value="Probable ACP-binding domain of malonyl-CoA ACP transacylase"/>
    <property type="match status" value="1"/>
</dbReference>
<dbReference type="InterPro" id="IPR011032">
    <property type="entry name" value="GroES-like_sf"/>
</dbReference>
<dbReference type="Pfam" id="PF08240">
    <property type="entry name" value="ADH_N"/>
    <property type="match status" value="1"/>
</dbReference>
<dbReference type="Gene3D" id="1.10.1200.10">
    <property type="entry name" value="ACP-like"/>
    <property type="match status" value="1"/>
</dbReference>
<evidence type="ECO:0000256" key="9">
    <source>
        <dbReference type="PROSITE-ProRule" id="PRU01363"/>
    </source>
</evidence>
<dbReference type="InterPro" id="IPR006162">
    <property type="entry name" value="Ppantetheine_attach_site"/>
</dbReference>
<dbReference type="PROSITE" id="PS00606">
    <property type="entry name" value="KS3_1"/>
    <property type="match status" value="1"/>
</dbReference>
<evidence type="ECO:0000313" key="14">
    <source>
        <dbReference type="Proteomes" id="UP000078397"/>
    </source>
</evidence>
<evidence type="ECO:0000256" key="4">
    <source>
        <dbReference type="ARBA" id="ARBA00022679"/>
    </source>
</evidence>
<dbReference type="SUPFAM" id="SSF53901">
    <property type="entry name" value="Thiolase-like"/>
    <property type="match status" value="1"/>
</dbReference>
<dbReference type="Pfam" id="PF23114">
    <property type="entry name" value="NAD-bd_HRPKS_sdrA"/>
    <property type="match status" value="1"/>
</dbReference>
<feature type="region of interest" description="C-terminal hotdog fold" evidence="9">
    <location>
        <begin position="1161"/>
        <end position="1318"/>
    </location>
</feature>
<dbReference type="CDD" id="cd05195">
    <property type="entry name" value="enoyl_red"/>
    <property type="match status" value="1"/>
</dbReference>
<organism evidence="13 14">
    <name type="scientific">Pochonia chlamydosporia 170</name>
    <dbReference type="NCBI Taxonomy" id="1380566"/>
    <lineage>
        <taxon>Eukaryota</taxon>
        <taxon>Fungi</taxon>
        <taxon>Dikarya</taxon>
        <taxon>Ascomycota</taxon>
        <taxon>Pezizomycotina</taxon>
        <taxon>Sordariomycetes</taxon>
        <taxon>Hypocreomycetidae</taxon>
        <taxon>Hypocreales</taxon>
        <taxon>Clavicipitaceae</taxon>
        <taxon>Pochonia</taxon>
    </lineage>
</organism>
<evidence type="ECO:0000256" key="1">
    <source>
        <dbReference type="ARBA" id="ARBA00005179"/>
    </source>
</evidence>
<dbReference type="InterPro" id="IPR020841">
    <property type="entry name" value="PKS_Beta-ketoAc_synthase_dom"/>
</dbReference>
<dbReference type="SUPFAM" id="SSF47336">
    <property type="entry name" value="ACP-like"/>
    <property type="match status" value="1"/>
</dbReference>
<dbReference type="InterPro" id="IPR032821">
    <property type="entry name" value="PKS_assoc"/>
</dbReference>
<dbReference type="SUPFAM" id="SSF52151">
    <property type="entry name" value="FabD/lysophospholipase-like"/>
    <property type="match status" value="1"/>
</dbReference>
<dbReference type="InterPro" id="IPR050091">
    <property type="entry name" value="PKS_NRPS_Biosynth_Enz"/>
</dbReference>
<dbReference type="InterPro" id="IPR013968">
    <property type="entry name" value="PKS_KR"/>
</dbReference>
<dbReference type="PANTHER" id="PTHR43775">
    <property type="entry name" value="FATTY ACID SYNTHASE"/>
    <property type="match status" value="1"/>
</dbReference>
<dbReference type="SMART" id="SM00822">
    <property type="entry name" value="PKS_KR"/>
    <property type="match status" value="1"/>
</dbReference>
<dbReference type="Proteomes" id="UP000078397">
    <property type="component" value="Unassembled WGS sequence"/>
</dbReference>
<keyword evidence="8" id="KW-0012">Acyltransferase</keyword>
<dbReference type="InterPro" id="IPR020807">
    <property type="entry name" value="PKS_DH"/>
</dbReference>
<evidence type="ECO:0000259" key="10">
    <source>
        <dbReference type="PROSITE" id="PS50075"/>
    </source>
</evidence>
<dbReference type="Pfam" id="PF13602">
    <property type="entry name" value="ADH_zinc_N_2"/>
    <property type="match status" value="1"/>
</dbReference>
<dbReference type="GO" id="GO:1901336">
    <property type="term" value="P:lactone biosynthetic process"/>
    <property type="evidence" value="ECO:0007669"/>
    <property type="project" value="UniProtKB-ARBA"/>
</dbReference>
<dbReference type="InterPro" id="IPR018201">
    <property type="entry name" value="Ketoacyl_synth_AS"/>
</dbReference>
<evidence type="ECO:0000256" key="8">
    <source>
        <dbReference type="ARBA" id="ARBA00023315"/>
    </source>
</evidence>
<protein>
    <submittedName>
        <fullName evidence="13">Polyketide synthase</fullName>
    </submittedName>
</protein>
<dbReference type="Gene3D" id="3.10.129.110">
    <property type="entry name" value="Polyketide synthase dehydratase"/>
    <property type="match status" value="1"/>
</dbReference>
<dbReference type="Pfam" id="PF08659">
    <property type="entry name" value="KR"/>
    <property type="match status" value="1"/>
</dbReference>
<dbReference type="Pfam" id="PF21089">
    <property type="entry name" value="PKS_DH_N"/>
    <property type="match status" value="1"/>
</dbReference>
<proteinExistence type="predicted"/>
<evidence type="ECO:0000256" key="3">
    <source>
        <dbReference type="ARBA" id="ARBA00022553"/>
    </source>
</evidence>
<keyword evidence="14" id="KW-1185">Reference proteome</keyword>
<dbReference type="Pfam" id="PF02801">
    <property type="entry name" value="Ketoacyl-synt_C"/>
    <property type="match status" value="1"/>
</dbReference>